<evidence type="ECO:0008006" key="4">
    <source>
        <dbReference type="Google" id="ProtNLM"/>
    </source>
</evidence>
<feature type="chain" id="PRO_5026004703" description="Secreted protein" evidence="1">
    <location>
        <begin position="26"/>
        <end position="174"/>
    </location>
</feature>
<evidence type="ECO:0000256" key="1">
    <source>
        <dbReference type="SAM" id="SignalP"/>
    </source>
</evidence>
<evidence type="ECO:0000313" key="2">
    <source>
        <dbReference type="EMBL" id="MUI15874.1"/>
    </source>
</evidence>
<dbReference type="EMBL" id="WNWM01000002">
    <property type="protein sequence ID" value="MUI15874.1"/>
    <property type="molecule type" value="Genomic_DNA"/>
</dbReference>
<dbReference type="RefSeq" id="WP_155711506.1">
    <property type="nucleotide sequence ID" value="NZ_BMWU01000010.1"/>
</dbReference>
<sequence length="174" mass="19525">MAQKIAVFLITVLFAAGISPNMAHAASNHAHMAECRELFLSSFPIEKLDALLGTKLQLQVEHSHNNCVFSFASEGGNENVLLIDFSPREESIAIYEWSRKNVTHPLVAAEHFPGVIYGFSYKKFGMNVVEVLTADYDWITVCVSTKKPEDVSYQVAKLSMDFVQTPQMRAWVVR</sequence>
<comment type="caution">
    <text evidence="2">The sequence shown here is derived from an EMBL/GenBank/DDBJ whole genome shotgun (WGS) entry which is preliminary data.</text>
</comment>
<name>A0A6I3XG11_9BURK</name>
<reference evidence="2 3" key="1">
    <citation type="submission" date="2019-11" db="EMBL/GenBank/DDBJ databases">
        <title>Draft Genome Sequences of Six Type Strains of the Genus Massilia.</title>
        <authorList>
            <person name="Miess H."/>
            <person name="Frediansyah A."/>
            <person name="Goeker M."/>
            <person name="Gross H."/>
        </authorList>
    </citation>
    <scope>NUCLEOTIDE SEQUENCE [LARGE SCALE GENOMIC DNA]</scope>
    <source>
        <strain evidence="2 3">DSM 17513</strain>
    </source>
</reference>
<organism evidence="2 3">
    <name type="scientific">Pseudoduganella dura</name>
    <dbReference type="NCBI Taxonomy" id="321982"/>
    <lineage>
        <taxon>Bacteria</taxon>
        <taxon>Pseudomonadati</taxon>
        <taxon>Pseudomonadota</taxon>
        <taxon>Betaproteobacteria</taxon>
        <taxon>Burkholderiales</taxon>
        <taxon>Oxalobacteraceae</taxon>
        <taxon>Telluria group</taxon>
        <taxon>Pseudoduganella</taxon>
    </lineage>
</organism>
<proteinExistence type="predicted"/>
<keyword evidence="3" id="KW-1185">Reference proteome</keyword>
<dbReference type="Proteomes" id="UP000431684">
    <property type="component" value="Unassembled WGS sequence"/>
</dbReference>
<protein>
    <recommendedName>
        <fullName evidence="4">Secreted protein</fullName>
    </recommendedName>
</protein>
<gene>
    <name evidence="2" type="ORF">GJV26_25940</name>
</gene>
<evidence type="ECO:0000313" key="3">
    <source>
        <dbReference type="Proteomes" id="UP000431684"/>
    </source>
</evidence>
<dbReference type="AlphaFoldDB" id="A0A6I3XG11"/>
<feature type="signal peptide" evidence="1">
    <location>
        <begin position="1"/>
        <end position="25"/>
    </location>
</feature>
<keyword evidence="1" id="KW-0732">Signal</keyword>
<accession>A0A6I3XG11</accession>